<keyword evidence="4" id="KW-1185">Reference proteome</keyword>
<dbReference type="Proteomes" id="UP000051497">
    <property type="component" value="Unassembled WGS sequence"/>
</dbReference>
<proteinExistence type="inferred from homology"/>
<dbReference type="Pfam" id="PF02641">
    <property type="entry name" value="DUF190"/>
    <property type="match status" value="1"/>
</dbReference>
<sequence length="100" mass="11266">MNNVPVLMVRIYITESSGLLPKILNYLKKEAKVRGVSVFRAIRGYGETGNHTTSLVDLSLDLPLTIEFFDHQEKVAVALEALNKMVKPEHIVTWEAKSNQ</sequence>
<dbReference type="InterPro" id="IPR003793">
    <property type="entry name" value="UPF0166"/>
</dbReference>
<organism evidence="2">
    <name type="scientific">Candidatus Berkiella aquae</name>
    <dbReference type="NCBI Taxonomy" id="295108"/>
    <lineage>
        <taxon>Bacteria</taxon>
        <taxon>Pseudomonadati</taxon>
        <taxon>Pseudomonadota</taxon>
        <taxon>Gammaproteobacteria</taxon>
        <taxon>Candidatus Berkiellales</taxon>
        <taxon>Candidatus Berkiellaceae</taxon>
        <taxon>Candidatus Berkiella</taxon>
    </lineage>
</organism>
<dbReference type="OrthoDB" id="5295185at2"/>
<dbReference type="Gene3D" id="3.30.70.120">
    <property type="match status" value="1"/>
</dbReference>
<dbReference type="PANTHER" id="PTHR35983">
    <property type="entry name" value="UPF0166 PROTEIN TM_0021"/>
    <property type="match status" value="1"/>
</dbReference>
<reference evidence="3" key="3">
    <citation type="submission" date="2021-06" db="EMBL/GenBank/DDBJ databases">
        <title>Genomic Description and Analysis of Intracellular Bacteria, Candidatus Berkiella cookevillensis and Candidatus Berkiella aquae.</title>
        <authorList>
            <person name="Kidane D.T."/>
            <person name="Mehari Y.T."/>
            <person name="Rice F.C."/>
            <person name="Arivett B.A."/>
            <person name="Farone A.L."/>
            <person name="Berk S.G."/>
            <person name="Farone M.B."/>
        </authorList>
    </citation>
    <scope>NUCLEOTIDE SEQUENCE</scope>
    <source>
        <strain evidence="3">HT99</strain>
    </source>
</reference>
<evidence type="ECO:0000313" key="2">
    <source>
        <dbReference type="EMBL" id="KRG22702.1"/>
    </source>
</evidence>
<gene>
    <name evidence="2" type="ORF">HT99x_00242</name>
    <name evidence="3" type="ORF">HT99x_010875</name>
</gene>
<dbReference type="AlphaFoldDB" id="A0A0Q9Z0B6"/>
<dbReference type="EMBL" id="LKAJ02000001">
    <property type="protein sequence ID" value="MCS5711936.1"/>
    <property type="molecule type" value="Genomic_DNA"/>
</dbReference>
<dbReference type="InterPro" id="IPR015867">
    <property type="entry name" value="N-reg_PII/ATP_PRibTrfase_C"/>
</dbReference>
<reference evidence="3" key="2">
    <citation type="journal article" date="2016" name="Genome Announc.">
        <title>Draft Genome Sequences of Two Novel Amoeba-Resistant Intranuclear Bacteria, 'Candidatus Berkiella cookevillensis' and 'Candidatus Berkiella aquae'.</title>
        <authorList>
            <person name="Mehari Y.T."/>
            <person name="Arivett B.A."/>
            <person name="Farone A.L."/>
            <person name="Gunderson J.H."/>
            <person name="Farone M.B."/>
        </authorList>
    </citation>
    <scope>NUCLEOTIDE SEQUENCE</scope>
    <source>
        <strain evidence="3">HT99</strain>
    </source>
</reference>
<dbReference type="PATRIC" id="fig|1590043.3.peg.245"/>
<dbReference type="InterPro" id="IPR011322">
    <property type="entry name" value="N-reg_PII-like_a/b"/>
</dbReference>
<evidence type="ECO:0000256" key="1">
    <source>
        <dbReference type="ARBA" id="ARBA00010554"/>
    </source>
</evidence>
<dbReference type="PANTHER" id="PTHR35983:SF1">
    <property type="entry name" value="UPF0166 PROTEIN TM_0021"/>
    <property type="match status" value="1"/>
</dbReference>
<name>A0A0Q9Z0B6_9GAMM</name>
<dbReference type="EMBL" id="LKAJ01000001">
    <property type="protein sequence ID" value="KRG22702.1"/>
    <property type="molecule type" value="Genomic_DNA"/>
</dbReference>
<protein>
    <submittedName>
        <fullName evidence="3">DUF190 domain-containing protein</fullName>
    </submittedName>
</protein>
<dbReference type="RefSeq" id="WP_075064888.1">
    <property type="nucleotide sequence ID" value="NZ_LKAJ02000001.1"/>
</dbReference>
<comment type="caution">
    <text evidence="2">The sequence shown here is derived from an EMBL/GenBank/DDBJ whole genome shotgun (WGS) entry which is preliminary data.</text>
</comment>
<evidence type="ECO:0000313" key="3">
    <source>
        <dbReference type="EMBL" id="MCS5711936.1"/>
    </source>
</evidence>
<dbReference type="STRING" id="295108.HT99x_00242"/>
<dbReference type="SUPFAM" id="SSF54913">
    <property type="entry name" value="GlnB-like"/>
    <property type="match status" value="1"/>
</dbReference>
<reference evidence="2" key="1">
    <citation type="submission" date="2015-09" db="EMBL/GenBank/DDBJ databases">
        <title>Draft Genome Sequences of Two Novel Amoeba-resistant Intranuclear Bacteria, Candidatus Berkiella cookevillensis and Candidatus Berkiella aquae.</title>
        <authorList>
            <person name="Mehari Y.T."/>
            <person name="Arivett B.A."/>
            <person name="Farone A.L."/>
            <person name="Gunderson J.H."/>
            <person name="Farone M.B."/>
        </authorList>
    </citation>
    <scope>NUCLEOTIDE SEQUENCE [LARGE SCALE GENOMIC DNA]</scope>
    <source>
        <strain evidence="2">HT99</strain>
    </source>
</reference>
<accession>A0A0Q9Z0B6</accession>
<evidence type="ECO:0000313" key="4">
    <source>
        <dbReference type="Proteomes" id="UP000051497"/>
    </source>
</evidence>
<comment type="similarity">
    <text evidence="1">Belongs to the UPF0166 family.</text>
</comment>